<reference evidence="1" key="1">
    <citation type="submission" date="2021-05" db="EMBL/GenBank/DDBJ databases">
        <authorList>
            <person name="Khan N."/>
        </authorList>
    </citation>
    <scope>NUCLEOTIDE SEQUENCE</scope>
</reference>
<sequence>MFSNALTTALGFSQKLWPGAGLPALKNTGIEMLCITAQKAEENVRKILDRLEGKGEKSSQKAPEFISF</sequence>
<evidence type="ECO:0000313" key="2">
    <source>
        <dbReference type="Proteomes" id="UP000693738"/>
    </source>
</evidence>
<evidence type="ECO:0000313" key="1">
    <source>
        <dbReference type="EMBL" id="CAG7565494.1"/>
    </source>
</evidence>
<dbReference type="EMBL" id="CAJSTJ010000184">
    <property type="protein sequence ID" value="CAG7565494.1"/>
    <property type="molecule type" value="Genomic_DNA"/>
</dbReference>
<gene>
    <name evidence="1" type="ORF">FEQUK3_LOCUS11173</name>
</gene>
<proteinExistence type="predicted"/>
<organism evidence="1 2">
    <name type="scientific">Fusarium equiseti</name>
    <name type="common">Fusarium scirpi</name>
    <dbReference type="NCBI Taxonomy" id="61235"/>
    <lineage>
        <taxon>Eukaryota</taxon>
        <taxon>Fungi</taxon>
        <taxon>Dikarya</taxon>
        <taxon>Ascomycota</taxon>
        <taxon>Pezizomycotina</taxon>
        <taxon>Sordariomycetes</taxon>
        <taxon>Hypocreomycetidae</taxon>
        <taxon>Hypocreales</taxon>
        <taxon>Nectriaceae</taxon>
        <taxon>Fusarium</taxon>
        <taxon>Fusarium incarnatum-equiseti species complex</taxon>
    </lineage>
</organism>
<dbReference type="Proteomes" id="UP000693738">
    <property type="component" value="Unassembled WGS sequence"/>
</dbReference>
<dbReference type="AlphaFoldDB" id="A0A8J2NP64"/>
<accession>A0A8J2NP64</accession>
<protein>
    <submittedName>
        <fullName evidence="1">Uncharacterized protein</fullName>
    </submittedName>
</protein>
<name>A0A8J2NP64_FUSEQ</name>
<comment type="caution">
    <text evidence="1">The sequence shown here is derived from an EMBL/GenBank/DDBJ whole genome shotgun (WGS) entry which is preliminary data.</text>
</comment>